<evidence type="ECO:0000313" key="1">
    <source>
        <dbReference type="EMBL" id="BBA43243.1"/>
    </source>
</evidence>
<accession>A0A250LFC0</accession>
<sequence length="148" mass="15535">MCDAPGISQHSAAVQTDVAVYLGDCSGDTLKVVCDGASIDSGGSTAQRALRALAYPTPRGPYAVSTRFTIFVHETSLGPTSADTRLVATFRIDVLCKGSLVYASARTAQSVTELPPAPYVIGDDVITTARRVLEAWQAALQRGGDKQC</sequence>
<dbReference type="AlphaFoldDB" id="A0A250LFC0"/>
<name>A0A250LFC0_9BURK</name>
<reference evidence="1" key="1">
    <citation type="journal article" date="2016" name="Biosci. Biotechnol. Biochem.">
        <title>Bioconversion of AHX to AOH by resting cells of Burkholderia contaminans CH-1.</title>
        <authorList>
            <person name="Choi J.H."/>
            <person name="Kikuchi A."/>
            <person name="Pumkaeo P."/>
            <person name="Hirai H."/>
            <person name="Tokuyama S."/>
            <person name="Kawagishi H."/>
        </authorList>
    </citation>
    <scope>NUCLEOTIDE SEQUENCE</scope>
    <source>
        <strain evidence="1">CH-1</strain>
    </source>
</reference>
<dbReference type="EMBL" id="AP018358">
    <property type="protein sequence ID" value="BBA43243.1"/>
    <property type="molecule type" value="Genomic_DNA"/>
</dbReference>
<organism evidence="1">
    <name type="scientific">Burkholderia contaminans</name>
    <dbReference type="NCBI Taxonomy" id="488447"/>
    <lineage>
        <taxon>Bacteria</taxon>
        <taxon>Pseudomonadati</taxon>
        <taxon>Pseudomonadota</taxon>
        <taxon>Betaproteobacteria</taxon>
        <taxon>Burkholderiales</taxon>
        <taxon>Burkholderiaceae</taxon>
        <taxon>Burkholderia</taxon>
        <taxon>Burkholderia cepacia complex</taxon>
    </lineage>
</organism>
<reference evidence="1" key="2">
    <citation type="journal article" date="2017" name="Genome Announc.">
        <title>High-Quality Draft Genome Sequence of Burkholderia contaminans CH-1, a Gram-Negative Bacterium That Metabolizes 2-Azahypoxanthine, a Plant Growth-Regulating Compound.</title>
        <authorList>
            <person name="Choi J.-H."/>
            <person name="Sugiura H."/>
            <person name="Moriuchi R."/>
            <person name="Kawagishi H."/>
            <person name="Dohra H."/>
        </authorList>
    </citation>
    <scope>NUCLEOTIDE SEQUENCE</scope>
    <source>
        <strain evidence="1">CH-1</strain>
    </source>
</reference>
<gene>
    <name evidence="1" type="ORF">BCCH1_57420</name>
</gene>
<protein>
    <submittedName>
        <fullName evidence="1">Uncharacterized protein</fullName>
    </submittedName>
</protein>
<proteinExistence type="predicted"/>